<dbReference type="RefSeq" id="WP_313974577.1">
    <property type="nucleotide sequence ID" value="NZ_JASJOS010000001.1"/>
</dbReference>
<gene>
    <name evidence="1" type="ORF">QNI16_00085</name>
</gene>
<sequence length="227" mass="26466">MTTIDVIQQISRLNEQIYEINFHEFPRSPLLQERGGFDELEKEHFAKAITIREEYNLPFWDSIMLTFFSKEKTSDFILASALNHNNKINLVSFQRQDFSLIKEFADRKLESNLAFNSRIITISGETKHLPLLDFHIPQNDKNKIIVQKVLKQLNLEKGFLLESGKSYHYIGEELITYEELITLLSKALLFAPIIDRAWIAHQLLERSCSLRVSKKNGVFPTVIKKIL</sequence>
<accession>A0AAE3QL19</accession>
<evidence type="ECO:0000313" key="1">
    <source>
        <dbReference type="EMBL" id="MDJ1478856.1"/>
    </source>
</evidence>
<comment type="caution">
    <text evidence="1">The sequence shown here is derived from an EMBL/GenBank/DDBJ whole genome shotgun (WGS) entry which is preliminary data.</text>
</comment>
<proteinExistence type="predicted"/>
<name>A0AAE3QL19_9BACT</name>
<dbReference type="Pfam" id="PF24387">
    <property type="entry name" value="AEP-like"/>
    <property type="match status" value="1"/>
</dbReference>
<dbReference type="InterPro" id="IPR056250">
    <property type="entry name" value="AEP-like"/>
</dbReference>
<organism evidence="1 2">
    <name type="scientific">Xanthocytophaga flava</name>
    <dbReference type="NCBI Taxonomy" id="3048013"/>
    <lineage>
        <taxon>Bacteria</taxon>
        <taxon>Pseudomonadati</taxon>
        <taxon>Bacteroidota</taxon>
        <taxon>Cytophagia</taxon>
        <taxon>Cytophagales</taxon>
        <taxon>Rhodocytophagaceae</taxon>
        <taxon>Xanthocytophaga</taxon>
    </lineage>
</organism>
<reference evidence="1" key="1">
    <citation type="submission" date="2023-05" db="EMBL/GenBank/DDBJ databases">
        <authorList>
            <person name="Zhang X."/>
        </authorList>
    </citation>
    <scope>NUCLEOTIDE SEQUENCE</scope>
    <source>
        <strain evidence="1">YF14B1</strain>
    </source>
</reference>
<dbReference type="Proteomes" id="UP001241110">
    <property type="component" value="Unassembled WGS sequence"/>
</dbReference>
<evidence type="ECO:0000313" key="2">
    <source>
        <dbReference type="Proteomes" id="UP001241110"/>
    </source>
</evidence>
<protein>
    <submittedName>
        <fullName evidence="1">Uncharacterized protein</fullName>
    </submittedName>
</protein>
<dbReference type="EMBL" id="JASJOS010000001">
    <property type="protein sequence ID" value="MDJ1478856.1"/>
    <property type="molecule type" value="Genomic_DNA"/>
</dbReference>
<dbReference type="AlphaFoldDB" id="A0AAE3QL19"/>